<dbReference type="InterPro" id="IPR002182">
    <property type="entry name" value="NB-ARC"/>
</dbReference>
<dbReference type="Pfam" id="PF00931">
    <property type="entry name" value="NB-ARC"/>
    <property type="match status" value="1"/>
</dbReference>
<dbReference type="Gene3D" id="3.40.50.300">
    <property type="entry name" value="P-loop containing nucleotide triphosphate hydrolases"/>
    <property type="match status" value="1"/>
</dbReference>
<dbReference type="Gramene" id="OB12G19190.1">
    <property type="protein sequence ID" value="OB12G19190.1"/>
    <property type="gene ID" value="OB12G19190"/>
</dbReference>
<evidence type="ECO:0000313" key="2">
    <source>
        <dbReference type="EnsemblPlants" id="OB12G19190.1"/>
    </source>
</evidence>
<evidence type="ECO:0000313" key="3">
    <source>
        <dbReference type="Proteomes" id="UP000006038"/>
    </source>
</evidence>
<dbReference type="SUPFAM" id="SSF52540">
    <property type="entry name" value="P-loop containing nucleoside triphosphate hydrolases"/>
    <property type="match status" value="1"/>
</dbReference>
<accession>J3ND61</accession>
<protein>
    <recommendedName>
        <fullName evidence="1">NB-ARC domain-containing protein</fullName>
    </recommendedName>
</protein>
<dbReference type="PANTHER" id="PTHR33377:SF101">
    <property type="entry name" value="NB-ARC DOMAIN CONTAINING PROTEIN, EXPRESSED"/>
    <property type="match status" value="1"/>
</dbReference>
<dbReference type="InterPro" id="IPR027417">
    <property type="entry name" value="P-loop_NTPase"/>
</dbReference>
<dbReference type="GO" id="GO:0043531">
    <property type="term" value="F:ADP binding"/>
    <property type="evidence" value="ECO:0007669"/>
    <property type="project" value="InterPro"/>
</dbReference>
<dbReference type="HOGENOM" id="CLU_988225_0_0_1"/>
<dbReference type="Proteomes" id="UP000006038">
    <property type="component" value="Chromosome 12"/>
</dbReference>
<keyword evidence="3" id="KW-1185">Reference proteome</keyword>
<evidence type="ECO:0000259" key="1">
    <source>
        <dbReference type="Pfam" id="PF00931"/>
    </source>
</evidence>
<dbReference type="AlphaFoldDB" id="J3ND61"/>
<name>J3ND61_ORYBR</name>
<organism evidence="2">
    <name type="scientific">Oryza brachyantha</name>
    <name type="common">malo sina</name>
    <dbReference type="NCBI Taxonomy" id="4533"/>
    <lineage>
        <taxon>Eukaryota</taxon>
        <taxon>Viridiplantae</taxon>
        <taxon>Streptophyta</taxon>
        <taxon>Embryophyta</taxon>
        <taxon>Tracheophyta</taxon>
        <taxon>Spermatophyta</taxon>
        <taxon>Magnoliopsida</taxon>
        <taxon>Liliopsida</taxon>
        <taxon>Poales</taxon>
        <taxon>Poaceae</taxon>
        <taxon>BOP clade</taxon>
        <taxon>Oryzoideae</taxon>
        <taxon>Oryzeae</taxon>
        <taxon>Oryzinae</taxon>
        <taxon>Oryza</taxon>
    </lineage>
</organism>
<feature type="domain" description="NB-ARC" evidence="1">
    <location>
        <begin position="95"/>
        <end position="179"/>
    </location>
</feature>
<dbReference type="STRING" id="4533.J3ND61"/>
<dbReference type="eggNOG" id="KOG4658">
    <property type="taxonomic scope" value="Eukaryota"/>
</dbReference>
<dbReference type="EnsemblPlants" id="OB12G19190.1">
    <property type="protein sequence ID" value="OB12G19190.1"/>
    <property type="gene ID" value="OB12G19190"/>
</dbReference>
<dbReference type="PANTHER" id="PTHR33377">
    <property type="entry name" value="OS10G0134700 PROTEIN-RELATED"/>
    <property type="match status" value="1"/>
</dbReference>
<sequence length="233" mass="26499">MAEAIFSAVIGDMIGRAISLLVGNFSSYRSTEGQILARYDLVRRAELESENNDDVPLKPFSMSMFNLSKQTYKMEMREPRDVQPKHIIEDAANLGDILHELKQNVFNQRFLIVFEDVHMEKKHILEEFMQSLSCSIQGSKIVVTASKKQVATLGTVQPINLKFLPFLEYWFFFKAHAFDSIDVEENPGLVEASKSIAMKMNGSFFGAKIIGSMIRRNPNLKFWFLASQNFIGG</sequence>
<reference evidence="2" key="1">
    <citation type="journal article" date="2013" name="Nat. Commun.">
        <title>Whole-genome sequencing of Oryza brachyantha reveals mechanisms underlying Oryza genome evolution.</title>
        <authorList>
            <person name="Chen J."/>
            <person name="Huang Q."/>
            <person name="Gao D."/>
            <person name="Wang J."/>
            <person name="Lang Y."/>
            <person name="Liu T."/>
            <person name="Li B."/>
            <person name="Bai Z."/>
            <person name="Luis Goicoechea J."/>
            <person name="Liang C."/>
            <person name="Chen C."/>
            <person name="Zhang W."/>
            <person name="Sun S."/>
            <person name="Liao Y."/>
            <person name="Zhang X."/>
            <person name="Yang L."/>
            <person name="Song C."/>
            <person name="Wang M."/>
            <person name="Shi J."/>
            <person name="Liu G."/>
            <person name="Liu J."/>
            <person name="Zhou H."/>
            <person name="Zhou W."/>
            <person name="Yu Q."/>
            <person name="An N."/>
            <person name="Chen Y."/>
            <person name="Cai Q."/>
            <person name="Wang B."/>
            <person name="Liu B."/>
            <person name="Min J."/>
            <person name="Huang Y."/>
            <person name="Wu H."/>
            <person name="Li Z."/>
            <person name="Zhang Y."/>
            <person name="Yin Y."/>
            <person name="Song W."/>
            <person name="Jiang J."/>
            <person name="Jackson S.A."/>
            <person name="Wing R.A."/>
            <person name="Wang J."/>
            <person name="Chen M."/>
        </authorList>
    </citation>
    <scope>NUCLEOTIDE SEQUENCE [LARGE SCALE GENOMIC DNA]</scope>
    <source>
        <strain evidence="2">cv. IRGC 101232</strain>
    </source>
</reference>
<proteinExistence type="predicted"/>
<reference evidence="2" key="2">
    <citation type="submission" date="2013-04" db="UniProtKB">
        <authorList>
            <consortium name="EnsemblPlants"/>
        </authorList>
    </citation>
    <scope>IDENTIFICATION</scope>
</reference>